<dbReference type="InterPro" id="IPR006311">
    <property type="entry name" value="TAT_signal"/>
</dbReference>
<dbReference type="KEGG" id="sdyn:Mal52_29300"/>
<keyword evidence="3" id="KW-1185">Reference proteome</keyword>
<evidence type="ECO:0000256" key="1">
    <source>
        <dbReference type="SAM" id="SignalP"/>
    </source>
</evidence>
<dbReference type="PROSITE" id="PS51318">
    <property type="entry name" value="TAT"/>
    <property type="match status" value="1"/>
</dbReference>
<dbReference type="AlphaFoldDB" id="A0A517ZPP5"/>
<proteinExistence type="predicted"/>
<dbReference type="InterPro" id="IPR017850">
    <property type="entry name" value="Alkaline_phosphatase_core_sf"/>
</dbReference>
<feature type="chain" id="PRO_5022101018" description="Sulfatase" evidence="1">
    <location>
        <begin position="39"/>
        <end position="485"/>
    </location>
</feature>
<dbReference type="RefSeq" id="WP_145376808.1">
    <property type="nucleotide sequence ID" value="NZ_CP036276.1"/>
</dbReference>
<evidence type="ECO:0008006" key="4">
    <source>
        <dbReference type="Google" id="ProtNLM"/>
    </source>
</evidence>
<dbReference type="EMBL" id="CP036276">
    <property type="protein sequence ID" value="QDU44448.1"/>
    <property type="molecule type" value="Genomic_DNA"/>
</dbReference>
<dbReference type="PANTHER" id="PTHR43737">
    <property type="entry name" value="BLL7424 PROTEIN"/>
    <property type="match status" value="1"/>
</dbReference>
<dbReference type="Proteomes" id="UP000319383">
    <property type="component" value="Chromosome"/>
</dbReference>
<sequence precursor="true">MHIAHQQALLQTRRHFLRNCNVGLGSLALAALSGNATAAAPNVEAVNPLAVKQPHFAAKAKNVIYLHMAGSPPQHELFDFKPELVKHNMQPCPDELMKGQRFPFIKGHPKLLGTPYKFTPQGECGTLVSELLPGLSSMIDDVAVIKSMHTDQFNHAPAQLLLYTGSPRFGAAAMGSWITYGLGSENQNLPGFVVLLSGGTDPSGGKSLWGTGFLPSVYQGVQCRTTGEPILYVSNPKGMDRDVRRRSLDALRKLNEIELQTVGDPETLSRISQYELAYRMQMAVPEVMDIGREPKHIHDAYGTQPGQASFANNCLLARRLVEQGVRYVQLFDWGWDFHGTGKGNDIVYGLPDKVKQIDRPITALLRDLKNRGLLEETLVVWSGEFGRTSMNEERNGSKFLGRDHHPHCFSIWMAGGGIKGGITHGETDDLGYFVTQDKMSIPDLQATILHQLGMNAHRFTYPFQGLDNRLIGPAGDGAVREALLA</sequence>
<accession>A0A517ZPP5</accession>
<evidence type="ECO:0000313" key="3">
    <source>
        <dbReference type="Proteomes" id="UP000319383"/>
    </source>
</evidence>
<evidence type="ECO:0000313" key="2">
    <source>
        <dbReference type="EMBL" id="QDU44448.1"/>
    </source>
</evidence>
<dbReference type="Gene3D" id="3.40.720.10">
    <property type="entry name" value="Alkaline Phosphatase, subunit A"/>
    <property type="match status" value="1"/>
</dbReference>
<name>A0A517ZPP5_9PLAN</name>
<protein>
    <recommendedName>
        <fullName evidence="4">Sulfatase</fullName>
    </recommendedName>
</protein>
<reference evidence="2 3" key="1">
    <citation type="submission" date="2019-02" db="EMBL/GenBank/DDBJ databases">
        <title>Deep-cultivation of Planctomycetes and their phenomic and genomic characterization uncovers novel biology.</title>
        <authorList>
            <person name="Wiegand S."/>
            <person name="Jogler M."/>
            <person name="Boedeker C."/>
            <person name="Pinto D."/>
            <person name="Vollmers J."/>
            <person name="Rivas-Marin E."/>
            <person name="Kohn T."/>
            <person name="Peeters S.H."/>
            <person name="Heuer A."/>
            <person name="Rast P."/>
            <person name="Oberbeckmann S."/>
            <person name="Bunk B."/>
            <person name="Jeske O."/>
            <person name="Meyerdierks A."/>
            <person name="Storesund J.E."/>
            <person name="Kallscheuer N."/>
            <person name="Luecker S."/>
            <person name="Lage O.M."/>
            <person name="Pohl T."/>
            <person name="Merkel B.J."/>
            <person name="Hornburger P."/>
            <person name="Mueller R.-W."/>
            <person name="Bruemmer F."/>
            <person name="Labrenz M."/>
            <person name="Spormann A.M."/>
            <person name="Op den Camp H."/>
            <person name="Overmann J."/>
            <person name="Amann R."/>
            <person name="Jetten M.S.M."/>
            <person name="Mascher T."/>
            <person name="Medema M.H."/>
            <person name="Devos D.P."/>
            <person name="Kaster A.-K."/>
            <person name="Ovreas L."/>
            <person name="Rohde M."/>
            <person name="Galperin M.Y."/>
            <person name="Jogler C."/>
        </authorList>
    </citation>
    <scope>NUCLEOTIDE SEQUENCE [LARGE SCALE GENOMIC DNA]</scope>
    <source>
        <strain evidence="2 3">Mal52</strain>
    </source>
</reference>
<dbReference type="Pfam" id="PF07394">
    <property type="entry name" value="DUF1501"/>
    <property type="match status" value="1"/>
</dbReference>
<organism evidence="2 3">
    <name type="scientific">Symmachiella dynata</name>
    <dbReference type="NCBI Taxonomy" id="2527995"/>
    <lineage>
        <taxon>Bacteria</taxon>
        <taxon>Pseudomonadati</taxon>
        <taxon>Planctomycetota</taxon>
        <taxon>Planctomycetia</taxon>
        <taxon>Planctomycetales</taxon>
        <taxon>Planctomycetaceae</taxon>
        <taxon>Symmachiella</taxon>
    </lineage>
</organism>
<dbReference type="SUPFAM" id="SSF53649">
    <property type="entry name" value="Alkaline phosphatase-like"/>
    <property type="match status" value="1"/>
</dbReference>
<feature type="signal peptide" evidence="1">
    <location>
        <begin position="1"/>
        <end position="38"/>
    </location>
</feature>
<gene>
    <name evidence="2" type="ORF">Mal52_29300</name>
</gene>
<dbReference type="InterPro" id="IPR010869">
    <property type="entry name" value="DUF1501"/>
</dbReference>
<keyword evidence="1" id="KW-0732">Signal</keyword>
<dbReference type="PANTHER" id="PTHR43737:SF1">
    <property type="entry name" value="DUF1501 DOMAIN-CONTAINING PROTEIN"/>
    <property type="match status" value="1"/>
</dbReference>